<reference evidence="5" key="2">
    <citation type="submission" date="2010-07" db="EMBL/GenBank/DDBJ databases">
        <authorList>
            <consortium name="The Broad Institute Genome Sequencing Platform"/>
            <consortium name="Broad Institute Genome Sequencing Center for Infectious Disease"/>
            <person name="Ma L.-J."/>
            <person name="Dead R."/>
            <person name="Young S."/>
            <person name="Zeng Q."/>
            <person name="Koehrsen M."/>
            <person name="Alvarado L."/>
            <person name="Berlin A."/>
            <person name="Chapman S.B."/>
            <person name="Chen Z."/>
            <person name="Freedman E."/>
            <person name="Gellesch M."/>
            <person name="Goldberg J."/>
            <person name="Griggs A."/>
            <person name="Gujja S."/>
            <person name="Heilman E.R."/>
            <person name="Heiman D."/>
            <person name="Hepburn T."/>
            <person name="Howarth C."/>
            <person name="Jen D."/>
            <person name="Larson L."/>
            <person name="Mehta T."/>
            <person name="Neiman D."/>
            <person name="Pearson M."/>
            <person name="Roberts A."/>
            <person name="Saif S."/>
            <person name="Shea T."/>
            <person name="Shenoy N."/>
            <person name="Sisk P."/>
            <person name="Stolte C."/>
            <person name="Sykes S."/>
            <person name="Walk T."/>
            <person name="White J."/>
            <person name="Yandava C."/>
            <person name="Haas B."/>
            <person name="Nusbaum C."/>
            <person name="Birren B."/>
        </authorList>
    </citation>
    <scope>NUCLEOTIDE SEQUENCE</scope>
    <source>
        <strain evidence="5">R3-111a-1</strain>
    </source>
</reference>
<dbReference type="HOGENOM" id="CLU_067676_7_0_1"/>
<reference evidence="6" key="5">
    <citation type="submission" date="2018-04" db="UniProtKB">
        <authorList>
            <consortium name="EnsemblFungi"/>
        </authorList>
    </citation>
    <scope>IDENTIFICATION</scope>
    <source>
        <strain evidence="6">R3-111a-1</strain>
    </source>
</reference>
<dbReference type="SUPFAM" id="SSF53335">
    <property type="entry name" value="S-adenosyl-L-methionine-dependent methyltransferases"/>
    <property type="match status" value="1"/>
</dbReference>
<dbReference type="PANTHER" id="PTHR43167">
    <property type="entry name" value="PUTATIVE (AFU_ORTHOLOGUE AFUA_6G01830)-RELATED"/>
    <property type="match status" value="1"/>
</dbReference>
<keyword evidence="7" id="KW-1185">Reference proteome</keyword>
<organism evidence="5">
    <name type="scientific">Gaeumannomyces tritici (strain R3-111a-1)</name>
    <name type="common">Wheat and barley take-all root rot fungus</name>
    <name type="synonym">Gaeumannomyces graminis var. tritici</name>
    <dbReference type="NCBI Taxonomy" id="644352"/>
    <lineage>
        <taxon>Eukaryota</taxon>
        <taxon>Fungi</taxon>
        <taxon>Dikarya</taxon>
        <taxon>Ascomycota</taxon>
        <taxon>Pezizomycotina</taxon>
        <taxon>Sordariomycetes</taxon>
        <taxon>Sordariomycetidae</taxon>
        <taxon>Magnaporthales</taxon>
        <taxon>Magnaporthaceae</taxon>
        <taxon>Gaeumannomyces</taxon>
    </lineage>
</organism>
<dbReference type="VEuPathDB" id="FungiDB:GGTG_07162"/>
<dbReference type="PROSITE" id="PS51682">
    <property type="entry name" value="SAM_OMT_I"/>
    <property type="match status" value="1"/>
</dbReference>
<evidence type="ECO:0000256" key="3">
    <source>
        <dbReference type="ARBA" id="ARBA00022691"/>
    </source>
</evidence>
<dbReference type="CDD" id="cd02440">
    <property type="entry name" value="AdoMet_MTases"/>
    <property type="match status" value="1"/>
</dbReference>
<name>J3P0W6_GAET3</name>
<protein>
    <submittedName>
        <fullName evidence="5">O-methyltransferase</fullName>
    </submittedName>
</protein>
<keyword evidence="2 5" id="KW-0808">Transferase</keyword>
<dbReference type="Proteomes" id="UP000006039">
    <property type="component" value="Unassembled WGS sequence"/>
</dbReference>
<keyword evidence="1 5" id="KW-0489">Methyltransferase</keyword>
<reference evidence="6" key="4">
    <citation type="journal article" date="2015" name="G3 (Bethesda)">
        <title>Genome sequences of three phytopathogenic species of the Magnaporthaceae family of fungi.</title>
        <authorList>
            <person name="Okagaki L.H."/>
            <person name="Nunes C.C."/>
            <person name="Sailsbery J."/>
            <person name="Clay B."/>
            <person name="Brown D."/>
            <person name="John T."/>
            <person name="Oh Y."/>
            <person name="Young N."/>
            <person name="Fitzgerald M."/>
            <person name="Haas B.J."/>
            <person name="Zeng Q."/>
            <person name="Young S."/>
            <person name="Adiconis X."/>
            <person name="Fan L."/>
            <person name="Levin J.Z."/>
            <person name="Mitchell T.K."/>
            <person name="Okubara P.A."/>
            <person name="Farman M.L."/>
            <person name="Kohn L.M."/>
            <person name="Birren B."/>
            <person name="Ma L.-J."/>
            <person name="Dean R.A."/>
        </authorList>
    </citation>
    <scope>NUCLEOTIDE SEQUENCE</scope>
    <source>
        <strain evidence="6">R3-111a-1</strain>
    </source>
</reference>
<dbReference type="EMBL" id="GL385397">
    <property type="protein sequence ID" value="EJT77250.1"/>
    <property type="molecule type" value="Genomic_DNA"/>
</dbReference>
<evidence type="ECO:0000256" key="4">
    <source>
        <dbReference type="ARBA" id="ARBA00023453"/>
    </source>
</evidence>
<dbReference type="PANTHER" id="PTHR43167:SF1">
    <property type="entry name" value="PUTATIVE (AFU_ORTHOLOGUE AFUA_6G01830)-RELATED"/>
    <property type="match status" value="1"/>
</dbReference>
<evidence type="ECO:0000256" key="1">
    <source>
        <dbReference type="ARBA" id="ARBA00022603"/>
    </source>
</evidence>
<gene>
    <name evidence="6" type="primary">20347620</name>
    <name evidence="5" type="ORF">GGTG_07162</name>
</gene>
<dbReference type="GO" id="GO:0032259">
    <property type="term" value="P:methylation"/>
    <property type="evidence" value="ECO:0007669"/>
    <property type="project" value="UniProtKB-KW"/>
</dbReference>
<dbReference type="GO" id="GO:0008171">
    <property type="term" value="F:O-methyltransferase activity"/>
    <property type="evidence" value="ECO:0007669"/>
    <property type="project" value="InterPro"/>
</dbReference>
<dbReference type="Pfam" id="PF13578">
    <property type="entry name" value="Methyltransf_24"/>
    <property type="match status" value="1"/>
</dbReference>
<evidence type="ECO:0000313" key="7">
    <source>
        <dbReference type="Proteomes" id="UP000006039"/>
    </source>
</evidence>
<evidence type="ECO:0000313" key="5">
    <source>
        <dbReference type="EMBL" id="EJT77250.1"/>
    </source>
</evidence>
<dbReference type="eggNOG" id="ENOG502SKN0">
    <property type="taxonomic scope" value="Eukaryota"/>
</dbReference>
<comment type="similarity">
    <text evidence="4">Belongs to the class I-like SAM-binding methyltransferase superfamily. Cation-dependent O-methyltransferase family.</text>
</comment>
<dbReference type="InterPro" id="IPR002935">
    <property type="entry name" value="SAM_O-MeTrfase"/>
</dbReference>
<dbReference type="AlphaFoldDB" id="J3P0W6"/>
<dbReference type="InterPro" id="IPR029063">
    <property type="entry name" value="SAM-dependent_MTases_sf"/>
</dbReference>
<reference evidence="5" key="3">
    <citation type="submission" date="2010-09" db="EMBL/GenBank/DDBJ databases">
        <title>Annotation of Gaeumannomyces graminis var. tritici R3-111a-1.</title>
        <authorList>
            <consortium name="The Broad Institute Genome Sequencing Platform"/>
            <person name="Ma L.-J."/>
            <person name="Dead R."/>
            <person name="Young S.K."/>
            <person name="Zeng Q."/>
            <person name="Gargeya S."/>
            <person name="Fitzgerald M."/>
            <person name="Haas B."/>
            <person name="Abouelleil A."/>
            <person name="Alvarado L."/>
            <person name="Arachchi H.M."/>
            <person name="Berlin A."/>
            <person name="Brown A."/>
            <person name="Chapman S.B."/>
            <person name="Chen Z."/>
            <person name="Dunbar C."/>
            <person name="Freedman E."/>
            <person name="Gearin G."/>
            <person name="Gellesch M."/>
            <person name="Goldberg J."/>
            <person name="Griggs A."/>
            <person name="Gujja S."/>
            <person name="Heiman D."/>
            <person name="Howarth C."/>
            <person name="Larson L."/>
            <person name="Lui A."/>
            <person name="MacDonald P.J.P."/>
            <person name="Mehta T."/>
            <person name="Montmayeur A."/>
            <person name="Murphy C."/>
            <person name="Neiman D."/>
            <person name="Pearson M."/>
            <person name="Priest M."/>
            <person name="Roberts A."/>
            <person name="Saif S."/>
            <person name="Shea T."/>
            <person name="Shenoy N."/>
            <person name="Sisk P."/>
            <person name="Stolte C."/>
            <person name="Sykes S."/>
            <person name="Yandava C."/>
            <person name="Wortman J."/>
            <person name="Nusbaum C."/>
            <person name="Birren B."/>
        </authorList>
    </citation>
    <scope>NUCLEOTIDE SEQUENCE</scope>
    <source>
        <strain evidence="5">R3-111a-1</strain>
    </source>
</reference>
<evidence type="ECO:0000313" key="6">
    <source>
        <dbReference type="EnsemblFungi" id="EJT77250"/>
    </source>
</evidence>
<dbReference type="EnsemblFungi" id="EJT77250">
    <property type="protein sequence ID" value="EJT77250"/>
    <property type="gene ID" value="GGTG_07162"/>
</dbReference>
<sequence length="248" mass="26703">MPSTFAKAEIYKALASVSASQRVLDVLTELHGEALDEPPFVSTDIPDDASPAAVQDARQARTRGLYVALDPEKCALAYLLLRASGARTVVEAGTGFGLSTIYLALAVGQNAAAAGVARPGPAARVIATELEPAKAARARENWDRAGVEDVSRWIELRKGDLRHTLKENMPSQVDCLLLDIWTPLALPTLRLVKPYLKKGAIVLADNFEAAKEGYRELLEYVSRPNSGFKGTILPYAGGLQMLVYVGLD</sequence>
<evidence type="ECO:0000256" key="2">
    <source>
        <dbReference type="ARBA" id="ARBA00022679"/>
    </source>
</evidence>
<dbReference type="Gene3D" id="3.40.50.150">
    <property type="entry name" value="Vaccinia Virus protein VP39"/>
    <property type="match status" value="1"/>
</dbReference>
<keyword evidence="3" id="KW-0949">S-adenosyl-L-methionine</keyword>
<proteinExistence type="inferred from homology"/>
<accession>J3P0W6</accession>
<dbReference type="RefSeq" id="XP_009223250.1">
    <property type="nucleotide sequence ID" value="XM_009224986.1"/>
</dbReference>
<dbReference type="GeneID" id="20347620"/>
<reference evidence="7" key="1">
    <citation type="submission" date="2010-07" db="EMBL/GenBank/DDBJ databases">
        <title>The genome sequence of Gaeumannomyces graminis var. tritici strain R3-111a-1.</title>
        <authorList>
            <consortium name="The Broad Institute Genome Sequencing Platform"/>
            <person name="Ma L.-J."/>
            <person name="Dead R."/>
            <person name="Young S."/>
            <person name="Zeng Q."/>
            <person name="Koehrsen M."/>
            <person name="Alvarado L."/>
            <person name="Berlin A."/>
            <person name="Chapman S.B."/>
            <person name="Chen Z."/>
            <person name="Freedman E."/>
            <person name="Gellesch M."/>
            <person name="Goldberg J."/>
            <person name="Griggs A."/>
            <person name="Gujja S."/>
            <person name="Heilman E.R."/>
            <person name="Heiman D."/>
            <person name="Hepburn T."/>
            <person name="Howarth C."/>
            <person name="Jen D."/>
            <person name="Larson L."/>
            <person name="Mehta T."/>
            <person name="Neiman D."/>
            <person name="Pearson M."/>
            <person name="Roberts A."/>
            <person name="Saif S."/>
            <person name="Shea T."/>
            <person name="Shenoy N."/>
            <person name="Sisk P."/>
            <person name="Stolte C."/>
            <person name="Sykes S."/>
            <person name="Walk T."/>
            <person name="White J."/>
            <person name="Yandava C."/>
            <person name="Haas B."/>
            <person name="Nusbaum C."/>
            <person name="Birren B."/>
        </authorList>
    </citation>
    <scope>NUCLEOTIDE SEQUENCE [LARGE SCALE GENOMIC DNA]</scope>
    <source>
        <strain evidence="7">R3-111a-1</strain>
    </source>
</reference>